<keyword evidence="2" id="KW-1185">Reference proteome</keyword>
<reference evidence="1 2" key="1">
    <citation type="submission" date="2024-01" db="EMBL/GenBank/DDBJ databases">
        <title>The genomes of 5 underutilized Papilionoideae crops provide insights into root nodulation and disease resistanc.</title>
        <authorList>
            <person name="Yuan L."/>
        </authorList>
    </citation>
    <scope>NUCLEOTIDE SEQUENCE [LARGE SCALE GENOMIC DNA]</scope>
    <source>
        <strain evidence="1">ZHUSHIDOU_FW_LH</strain>
        <tissue evidence="1">Leaf</tissue>
    </source>
</reference>
<dbReference type="PANTHER" id="PTHR33731">
    <property type="entry name" value="PROTEIN, PUTATIVE-RELATED"/>
    <property type="match status" value="1"/>
</dbReference>
<comment type="caution">
    <text evidence="1">The sequence shown here is derived from an EMBL/GenBank/DDBJ whole genome shotgun (WGS) entry which is preliminary data.</text>
</comment>
<dbReference type="AlphaFoldDB" id="A0AAN9EHG2"/>
<dbReference type="Pfam" id="PF10950">
    <property type="entry name" value="Organ_specific"/>
    <property type="match status" value="1"/>
</dbReference>
<evidence type="ECO:0000313" key="2">
    <source>
        <dbReference type="Proteomes" id="UP001372338"/>
    </source>
</evidence>
<proteinExistence type="predicted"/>
<organism evidence="1 2">
    <name type="scientific">Crotalaria pallida</name>
    <name type="common">Smooth rattlebox</name>
    <name type="synonym">Crotalaria striata</name>
    <dbReference type="NCBI Taxonomy" id="3830"/>
    <lineage>
        <taxon>Eukaryota</taxon>
        <taxon>Viridiplantae</taxon>
        <taxon>Streptophyta</taxon>
        <taxon>Embryophyta</taxon>
        <taxon>Tracheophyta</taxon>
        <taxon>Spermatophyta</taxon>
        <taxon>Magnoliopsida</taxon>
        <taxon>eudicotyledons</taxon>
        <taxon>Gunneridae</taxon>
        <taxon>Pentapetalae</taxon>
        <taxon>rosids</taxon>
        <taxon>fabids</taxon>
        <taxon>Fabales</taxon>
        <taxon>Fabaceae</taxon>
        <taxon>Papilionoideae</taxon>
        <taxon>50 kb inversion clade</taxon>
        <taxon>genistoids sensu lato</taxon>
        <taxon>core genistoids</taxon>
        <taxon>Crotalarieae</taxon>
        <taxon>Crotalaria</taxon>
    </lineage>
</organism>
<dbReference type="Proteomes" id="UP001372338">
    <property type="component" value="Unassembled WGS sequence"/>
</dbReference>
<dbReference type="InterPro" id="IPR024489">
    <property type="entry name" value="Organ_specific_prot"/>
</dbReference>
<gene>
    <name evidence="1" type="ORF">RIF29_30939</name>
</gene>
<dbReference type="EMBL" id="JAYWIO010000006">
    <property type="protein sequence ID" value="KAK7257164.1"/>
    <property type="molecule type" value="Genomic_DNA"/>
</dbReference>
<accession>A0AAN9EHG2</accession>
<name>A0AAN9EHG2_CROPI</name>
<dbReference type="PANTHER" id="PTHR33731:SF2">
    <property type="entry name" value="ORGAN-SPECIFIC PROTEIN S2-LIKE"/>
    <property type="match status" value="1"/>
</dbReference>
<sequence>MSSGPYKRRDGESEILKMRLIALASLPFLLLLFVTTVESRKDLGKYLEMIMNNQKMPEKIHQDLLKLKAKIPSGKNPTIQEQHVEHFIHKFEEFLVANVKVTKGNKVFVEDFEPRPSPTIYDNENVDTKENKEFLKDFKPSQSISGYNSVNTEFELIPSVTTYNPVDTKFEPRPSATAYNPVDIEFEPRPNLSMYND</sequence>
<evidence type="ECO:0000313" key="1">
    <source>
        <dbReference type="EMBL" id="KAK7257164.1"/>
    </source>
</evidence>
<protein>
    <submittedName>
        <fullName evidence="1">Uncharacterized protein</fullName>
    </submittedName>
</protein>